<dbReference type="EMBL" id="FNIB01000004">
    <property type="protein sequence ID" value="SDN15711.1"/>
    <property type="molecule type" value="Genomic_DNA"/>
</dbReference>
<evidence type="ECO:0000313" key="3">
    <source>
        <dbReference type="EMBL" id="TFB74429.1"/>
    </source>
</evidence>
<dbReference type="InterPro" id="IPR013901">
    <property type="entry name" value="Anthrone_oxy"/>
</dbReference>
<dbReference type="AlphaFoldDB" id="A0A4R8UZ67"/>
<reference evidence="3 5" key="2">
    <citation type="submission" date="2019-03" db="EMBL/GenBank/DDBJ databases">
        <title>Genomics of glacier-inhabiting Cryobacterium strains.</title>
        <authorList>
            <person name="Liu Q."/>
            <person name="Xin Y.-H."/>
        </authorList>
    </citation>
    <scope>NUCLEOTIDE SEQUENCE [LARGE SCALE GENOMIC DNA]</scope>
    <source>
        <strain evidence="3 5">Hh8</strain>
    </source>
</reference>
<feature type="transmembrane region" description="Helical" evidence="1">
    <location>
        <begin position="88"/>
        <end position="106"/>
    </location>
</feature>
<keyword evidence="1" id="KW-0812">Transmembrane</keyword>
<keyword evidence="1" id="KW-0472">Membrane</keyword>
<dbReference type="EMBL" id="SOFD01000035">
    <property type="protein sequence ID" value="TFB74429.1"/>
    <property type="molecule type" value="Genomic_DNA"/>
</dbReference>
<evidence type="ECO:0000313" key="4">
    <source>
        <dbReference type="Proteomes" id="UP000199639"/>
    </source>
</evidence>
<evidence type="ECO:0000313" key="5">
    <source>
        <dbReference type="Proteomes" id="UP000298252"/>
    </source>
</evidence>
<gene>
    <name evidence="3" type="ORF">E3O21_13675</name>
    <name evidence="2" type="ORF">SAMN05216368_10434</name>
</gene>
<protein>
    <submittedName>
        <fullName evidence="3">DUF1772 domain-containing protein</fullName>
    </submittedName>
    <submittedName>
        <fullName evidence="2">Uncharacterized membrane protein</fullName>
    </submittedName>
</protein>
<feature type="transmembrane region" description="Helical" evidence="1">
    <location>
        <begin position="56"/>
        <end position="76"/>
    </location>
</feature>
<accession>A0A4R8UZ67</accession>
<dbReference type="Pfam" id="PF08592">
    <property type="entry name" value="Anthrone_oxy"/>
    <property type="match status" value="1"/>
</dbReference>
<dbReference type="Proteomes" id="UP000298252">
    <property type="component" value="Unassembled WGS sequence"/>
</dbReference>
<keyword evidence="1" id="KW-1133">Transmembrane helix</keyword>
<name>A0A4R8UZ67_9MICO</name>
<reference evidence="2 4" key="1">
    <citation type="submission" date="2016-10" db="EMBL/GenBank/DDBJ databases">
        <authorList>
            <person name="Varghese N."/>
            <person name="Submissions S."/>
        </authorList>
    </citation>
    <scope>NUCLEOTIDE SEQUENCE [LARGE SCALE GENOMIC DNA]</scope>
    <source>
        <strain evidence="2 4">CGMCC 1.11215</strain>
    </source>
</reference>
<evidence type="ECO:0000313" key="2">
    <source>
        <dbReference type="EMBL" id="SDN15711.1"/>
    </source>
</evidence>
<proteinExistence type="predicted"/>
<evidence type="ECO:0000256" key="1">
    <source>
        <dbReference type="SAM" id="Phobius"/>
    </source>
</evidence>
<feature type="transmembrane region" description="Helical" evidence="1">
    <location>
        <begin position="6"/>
        <end position="35"/>
    </location>
</feature>
<feature type="transmembrane region" description="Helical" evidence="1">
    <location>
        <begin position="138"/>
        <end position="155"/>
    </location>
</feature>
<dbReference type="STRING" id="1424659.SAMN05216368_10434"/>
<dbReference type="RefSeq" id="WP_092339915.1">
    <property type="nucleotide sequence ID" value="NZ_FNIB01000004.1"/>
</dbReference>
<organism evidence="2 4">
    <name type="scientific">Cryobacterium flavum</name>
    <dbReference type="NCBI Taxonomy" id="1424659"/>
    <lineage>
        <taxon>Bacteria</taxon>
        <taxon>Bacillati</taxon>
        <taxon>Actinomycetota</taxon>
        <taxon>Actinomycetes</taxon>
        <taxon>Micrococcales</taxon>
        <taxon>Microbacteriaceae</taxon>
        <taxon>Cryobacterium</taxon>
    </lineage>
</organism>
<sequence>MSAVEIALTITAALGAGLTAGVYLAFSFLVLPAFLTLPDAAAVAAMQRINVSAVRAPFMTVFFGGAAASVVVIVLQLTSEAPAGPTRILGAVLALAAVVITVVRNVPLNNALVRADASSSGLTVAWQSFDRSWSRANYARAAVSVGAAVALIFSLT</sequence>
<keyword evidence="5" id="KW-1185">Reference proteome</keyword>
<dbReference type="Proteomes" id="UP000199639">
    <property type="component" value="Unassembled WGS sequence"/>
</dbReference>